<reference evidence="1" key="1">
    <citation type="submission" date="2020-02" db="EMBL/GenBank/DDBJ databases">
        <authorList>
            <person name="Meier V. D."/>
        </authorList>
    </citation>
    <scope>NUCLEOTIDE SEQUENCE</scope>
    <source>
        <strain evidence="1">AVDCRST_MAG13</strain>
    </source>
</reference>
<gene>
    <name evidence="1" type="ORF">AVDCRST_MAG13-3140</name>
</gene>
<organism evidence="1">
    <name type="scientific">uncultured Solirubrobacteraceae bacterium</name>
    <dbReference type="NCBI Taxonomy" id="1162706"/>
    <lineage>
        <taxon>Bacteria</taxon>
        <taxon>Bacillati</taxon>
        <taxon>Actinomycetota</taxon>
        <taxon>Thermoleophilia</taxon>
        <taxon>Solirubrobacterales</taxon>
        <taxon>Solirubrobacteraceae</taxon>
        <taxon>environmental samples</taxon>
    </lineage>
</organism>
<proteinExistence type="predicted"/>
<accession>A0A6J4T9Q2</accession>
<name>A0A6J4T9Q2_9ACTN</name>
<protein>
    <submittedName>
        <fullName evidence="1">Uncharacterized protein</fullName>
    </submittedName>
</protein>
<sequence length="426" mass="43612">MARSPWRSERGQASLEWIALVAVVALALGIAGAAAGGPGIVNAVGGALRQALCLVGGGSCRPAKPEACVVSSTDSSARAGVTFAFVKLGGHVGLLREERSDGSFRLTLVDDIEAGLTAGTGTRARIELDGLVNARAGAMAEAEILARLGRRRSWEVTSKAAADALERRIERSVAERPIPRPMLDVASEVVGYDPADLPEPDESSLGRELHASGSAGLDLGEGARAGVRAGLGATRGRDGTTNVTFALEAGGSLGLQRALLGLHAEVEGSVAVTVSFDRHGTPTELEVAAVAQGDRHAALPAGMLPGSAGSGDRKGRMEASGTLDLTDPGNRAAAERLLAALAPAQVGDLPGAAGEVAQRLAASGTLRAELRKTSRDAYGADLEAGAIAAAGLSGEISRTRSRLSRAWWRPPGGVWDRRVDCEGKRA</sequence>
<evidence type="ECO:0000313" key="1">
    <source>
        <dbReference type="EMBL" id="CAA9517037.1"/>
    </source>
</evidence>
<dbReference type="EMBL" id="CADCVO010000505">
    <property type="protein sequence ID" value="CAA9517037.1"/>
    <property type="molecule type" value="Genomic_DNA"/>
</dbReference>
<dbReference type="AlphaFoldDB" id="A0A6J4T9Q2"/>